<evidence type="ECO:0000313" key="2">
    <source>
        <dbReference type="EMBL" id="ABA50474.1"/>
    </source>
</evidence>
<proteinExistence type="predicted"/>
<dbReference type="Proteomes" id="UP000002700">
    <property type="component" value="Chromosome I"/>
</dbReference>
<dbReference type="HOGENOM" id="CLU_2205076_0_0_4"/>
<feature type="compositionally biased region" description="Polar residues" evidence="1">
    <location>
        <begin position="89"/>
        <end position="107"/>
    </location>
</feature>
<sequence>MRRPVFQIAHYRFVGCDSSVFTPPFQRASERKKGRATPCGYDMRACRRRTFVTIDGARSARAGVCRYRRKANGRAPPVSARSRFPGSIRQASGASGTRSGQAASGRR</sequence>
<evidence type="ECO:0000256" key="1">
    <source>
        <dbReference type="SAM" id="MobiDB-lite"/>
    </source>
</evidence>
<dbReference type="EnsemblBacteria" id="ABA50474">
    <property type="protein sequence ID" value="ABA50474"/>
    <property type="gene ID" value="BURPS1710b_2669"/>
</dbReference>
<organism evidence="2 3">
    <name type="scientific">Burkholderia pseudomallei (strain 1710b)</name>
    <dbReference type="NCBI Taxonomy" id="320372"/>
    <lineage>
        <taxon>Bacteria</taxon>
        <taxon>Pseudomonadati</taxon>
        <taxon>Pseudomonadota</taxon>
        <taxon>Betaproteobacteria</taxon>
        <taxon>Burkholderiales</taxon>
        <taxon>Burkholderiaceae</taxon>
        <taxon>Burkholderia</taxon>
        <taxon>pseudomallei group</taxon>
    </lineage>
</organism>
<protein>
    <submittedName>
        <fullName evidence="2">Uncharacterized protein</fullName>
    </submittedName>
</protein>
<gene>
    <name evidence="2" type="ordered locus">BURPS1710b_2669</name>
</gene>
<dbReference type="AlphaFoldDB" id="Q3JQU7"/>
<reference evidence="2 3" key="1">
    <citation type="submission" date="2005-09" db="EMBL/GenBank/DDBJ databases">
        <authorList>
            <person name="Woods D.E."/>
            <person name="Nierman W.C."/>
        </authorList>
    </citation>
    <scope>NUCLEOTIDE SEQUENCE [LARGE SCALE GENOMIC DNA]</scope>
    <source>
        <strain evidence="2 3">1710b</strain>
    </source>
</reference>
<evidence type="ECO:0000313" key="3">
    <source>
        <dbReference type="Proteomes" id="UP000002700"/>
    </source>
</evidence>
<feature type="region of interest" description="Disordered" evidence="1">
    <location>
        <begin position="68"/>
        <end position="107"/>
    </location>
</feature>
<dbReference type="KEGG" id="bpm:BURPS1710b_2669"/>
<dbReference type="EMBL" id="CP000124">
    <property type="protein sequence ID" value="ABA50474.1"/>
    <property type="molecule type" value="Genomic_DNA"/>
</dbReference>
<name>Q3JQU7_BURP1</name>
<accession>Q3JQU7</accession>